<keyword evidence="21" id="KW-1185">Reference proteome</keyword>
<dbReference type="NCBIfam" id="TIGR00464">
    <property type="entry name" value="gltX_bact"/>
    <property type="match status" value="1"/>
</dbReference>
<dbReference type="PRINTS" id="PR00987">
    <property type="entry name" value="TRNASYNTHGLU"/>
</dbReference>
<comment type="similarity">
    <text evidence="2">Belongs to the class-I aminoacyl-tRNA synthetase family. Glutamate--tRNA ligase type 1 subfamily.</text>
</comment>
<name>A0A139WI37_TRICA</name>
<dbReference type="OrthoDB" id="428822at2759"/>
<dbReference type="PhylomeDB" id="A0A139WI37"/>
<dbReference type="EC" id="6.1.1.17" evidence="3"/>
<dbReference type="Proteomes" id="UP000007266">
    <property type="component" value="Linkage group 5"/>
</dbReference>
<comment type="catalytic activity">
    <reaction evidence="15">
        <text>tRNA(Glx) + L-glutamate + ATP = L-glutamyl-tRNA(Glx) + AMP + diphosphate</text>
        <dbReference type="Rhea" id="RHEA:18397"/>
        <dbReference type="Rhea" id="RHEA-COMP:9713"/>
        <dbReference type="Rhea" id="RHEA-COMP:9716"/>
        <dbReference type="ChEBI" id="CHEBI:29985"/>
        <dbReference type="ChEBI" id="CHEBI:30616"/>
        <dbReference type="ChEBI" id="CHEBI:33019"/>
        <dbReference type="ChEBI" id="CHEBI:78442"/>
        <dbReference type="ChEBI" id="CHEBI:78520"/>
        <dbReference type="ChEBI" id="CHEBI:456215"/>
        <dbReference type="EC" id="6.1.1.24"/>
    </reaction>
    <physiologicalReaction direction="left-to-right" evidence="15">
        <dbReference type="Rhea" id="RHEA:18398"/>
    </physiologicalReaction>
</comment>
<dbReference type="FunCoup" id="A0A139WI37">
    <property type="interactions" value="622"/>
</dbReference>
<keyword evidence="4 17" id="KW-0436">Ligase</keyword>
<evidence type="ECO:0000256" key="8">
    <source>
        <dbReference type="ARBA" id="ARBA00023146"/>
    </source>
</evidence>
<dbReference type="InterPro" id="IPR049940">
    <property type="entry name" value="GluQ/Sye"/>
</dbReference>
<gene>
    <name evidence="20" type="primary">AUGUSTUS-3.0.2_13887</name>
    <name evidence="20" type="ORF">TcasGA2_TC013887</name>
</gene>
<dbReference type="InterPro" id="IPR000924">
    <property type="entry name" value="Glu/Gln-tRNA-synth"/>
</dbReference>
<dbReference type="EC" id="6.1.1.24" evidence="10"/>
<proteinExistence type="inferred from homology"/>
<dbReference type="Pfam" id="PF19269">
    <property type="entry name" value="Anticodon_2"/>
    <property type="match status" value="1"/>
</dbReference>
<evidence type="ECO:0000313" key="20">
    <source>
        <dbReference type="EMBL" id="KYB27531.1"/>
    </source>
</evidence>
<keyword evidence="6 17" id="KW-0067">ATP-binding</keyword>
<keyword evidence="8 17" id="KW-0030">Aminoacyl-tRNA synthetase</keyword>
<evidence type="ECO:0000256" key="12">
    <source>
        <dbReference type="ARBA" id="ARBA00044251"/>
    </source>
</evidence>
<sequence length="515" mass="59309">MQSFTCRSFKTIKKIPVIVRFYAVDNREAVRVRFAPSPTGFLHLGGLRTALYNYFFAKSCNGAFILRIEDTDQSRLVEGAIEQLQHDLNWAGIQIDEGPSSGGSHGPYIQSQRLHIYREHVTTLLNNGSAYHCFCTEKRLELLRREAIRIREIPKYDNRCRSLKPEEVEEKLAQGIQSCVRFKLAPGVQNYADLIYGSLNYDVAANEGDPVIVKSDGFPTYHFANVVDDHLMKVSHVLRGVEWQISTPKHIMMYRAFGWEPPLFGHLPLLMNPDGSKLSKRQGDIRIGHYRDLGIFPLALINFITNSGGGFEKDSEQNVKPKCYTMDELARQFGVSRINSHSGKLMPERLYEFNRLELKRKLEDPNEEKKLVEEVGQMVRKSFAGNDLLQLDPQHVRYILHWSVNRITKLQDLLSDDLKFIWVSPKSYQISENDLVPLGIFIEQLERNQTLDREHLNAFFKSFCKEHQLKFGNFMKTLRSILSGLKEGPSVAEMVEILGKDNTIRRLQHCIKHNK</sequence>
<dbReference type="HAMAP" id="MF_00022">
    <property type="entry name" value="Glu_tRNA_synth_type1"/>
    <property type="match status" value="1"/>
</dbReference>
<dbReference type="Pfam" id="PF00749">
    <property type="entry name" value="tRNA-synt_1c"/>
    <property type="match status" value="1"/>
</dbReference>
<dbReference type="InterPro" id="IPR004527">
    <property type="entry name" value="Glu-tRNA-ligase_bac/mito"/>
</dbReference>
<evidence type="ECO:0000256" key="11">
    <source>
        <dbReference type="ARBA" id="ARBA00044142"/>
    </source>
</evidence>
<accession>A0A139WI37</accession>
<comment type="catalytic activity">
    <reaction evidence="14">
        <text>tRNA(Glu) + L-glutamate + ATP = L-glutamyl-tRNA(Glu) + AMP + diphosphate</text>
        <dbReference type="Rhea" id="RHEA:23540"/>
        <dbReference type="Rhea" id="RHEA-COMP:9663"/>
        <dbReference type="Rhea" id="RHEA-COMP:9680"/>
        <dbReference type="ChEBI" id="CHEBI:29985"/>
        <dbReference type="ChEBI" id="CHEBI:30616"/>
        <dbReference type="ChEBI" id="CHEBI:33019"/>
        <dbReference type="ChEBI" id="CHEBI:78442"/>
        <dbReference type="ChEBI" id="CHEBI:78520"/>
        <dbReference type="ChEBI" id="CHEBI:456215"/>
        <dbReference type="EC" id="6.1.1.17"/>
    </reaction>
    <physiologicalReaction direction="left-to-right" evidence="14">
        <dbReference type="Rhea" id="RHEA:23541"/>
    </physiologicalReaction>
</comment>
<evidence type="ECO:0000256" key="4">
    <source>
        <dbReference type="ARBA" id="ARBA00022598"/>
    </source>
</evidence>
<dbReference type="Gene3D" id="1.10.10.350">
    <property type="match status" value="1"/>
</dbReference>
<dbReference type="GO" id="GO:0000049">
    <property type="term" value="F:tRNA binding"/>
    <property type="evidence" value="ECO:0007669"/>
    <property type="project" value="InterPro"/>
</dbReference>
<dbReference type="PROSITE" id="PS00178">
    <property type="entry name" value="AA_TRNA_LIGASE_I"/>
    <property type="match status" value="1"/>
</dbReference>
<dbReference type="KEGG" id="tca:654922"/>
<evidence type="ECO:0000256" key="5">
    <source>
        <dbReference type="ARBA" id="ARBA00022741"/>
    </source>
</evidence>
<dbReference type="GO" id="GO:0005739">
    <property type="term" value="C:mitochondrion"/>
    <property type="evidence" value="ECO:0000318"/>
    <property type="project" value="GO_Central"/>
</dbReference>
<dbReference type="EMBL" id="KQ971342">
    <property type="protein sequence ID" value="KYB27531.1"/>
    <property type="molecule type" value="Genomic_DNA"/>
</dbReference>
<dbReference type="SUPFAM" id="SSF52374">
    <property type="entry name" value="Nucleotidylyl transferase"/>
    <property type="match status" value="1"/>
</dbReference>
<evidence type="ECO:0000259" key="19">
    <source>
        <dbReference type="Pfam" id="PF19269"/>
    </source>
</evidence>
<dbReference type="InterPro" id="IPR014729">
    <property type="entry name" value="Rossmann-like_a/b/a_fold"/>
</dbReference>
<evidence type="ECO:0000256" key="3">
    <source>
        <dbReference type="ARBA" id="ARBA00012835"/>
    </source>
</evidence>
<evidence type="ECO:0000256" key="1">
    <source>
        <dbReference type="ARBA" id="ARBA00004173"/>
    </source>
</evidence>
<evidence type="ECO:0000256" key="13">
    <source>
        <dbReference type="ARBA" id="ARBA00044313"/>
    </source>
</evidence>
<evidence type="ECO:0000256" key="16">
    <source>
        <dbReference type="ARBA" id="ARBA00047689"/>
    </source>
</evidence>
<dbReference type="OMA" id="QAPRYDN"/>
<dbReference type="PANTHER" id="PTHR43311:SF2">
    <property type="entry name" value="GLUTAMATE--TRNA LIGASE, MITOCHONDRIAL-RELATED"/>
    <property type="match status" value="1"/>
</dbReference>
<evidence type="ECO:0000256" key="10">
    <source>
        <dbReference type="ARBA" id="ARBA00044054"/>
    </source>
</evidence>
<dbReference type="AlphaFoldDB" id="A0A139WI37"/>
<dbReference type="InterPro" id="IPR033910">
    <property type="entry name" value="GluRS_core"/>
</dbReference>
<evidence type="ECO:0000256" key="2">
    <source>
        <dbReference type="ARBA" id="ARBA00007894"/>
    </source>
</evidence>
<dbReference type="InterPro" id="IPR020058">
    <property type="entry name" value="Glu/Gln-tRNA-synth_Ib_cat-dom"/>
</dbReference>
<keyword evidence="7 17" id="KW-0648">Protein biosynthesis</keyword>
<evidence type="ECO:0000256" key="15">
    <source>
        <dbReference type="ARBA" id="ARBA00047479"/>
    </source>
</evidence>
<evidence type="ECO:0000256" key="9">
    <source>
        <dbReference type="ARBA" id="ARBA00030865"/>
    </source>
</evidence>
<evidence type="ECO:0000259" key="18">
    <source>
        <dbReference type="Pfam" id="PF00749"/>
    </source>
</evidence>
<dbReference type="GO" id="GO:0005524">
    <property type="term" value="F:ATP binding"/>
    <property type="evidence" value="ECO:0007669"/>
    <property type="project" value="UniProtKB-KW"/>
</dbReference>
<dbReference type="InterPro" id="IPR008925">
    <property type="entry name" value="aa_tRNA-synth_I_cd-bd_sf"/>
</dbReference>
<reference evidence="20 21" key="1">
    <citation type="journal article" date="2008" name="Nature">
        <title>The genome of the model beetle and pest Tribolium castaneum.</title>
        <authorList>
            <consortium name="Tribolium Genome Sequencing Consortium"/>
            <person name="Richards S."/>
            <person name="Gibbs R.A."/>
            <person name="Weinstock G.M."/>
            <person name="Brown S.J."/>
            <person name="Denell R."/>
            <person name="Beeman R.W."/>
            <person name="Gibbs R."/>
            <person name="Beeman R.W."/>
            <person name="Brown S.J."/>
            <person name="Bucher G."/>
            <person name="Friedrich M."/>
            <person name="Grimmelikhuijzen C.J."/>
            <person name="Klingler M."/>
            <person name="Lorenzen M."/>
            <person name="Richards S."/>
            <person name="Roth S."/>
            <person name="Schroder R."/>
            <person name="Tautz D."/>
            <person name="Zdobnov E.M."/>
            <person name="Muzny D."/>
            <person name="Gibbs R.A."/>
            <person name="Weinstock G.M."/>
            <person name="Attaway T."/>
            <person name="Bell S."/>
            <person name="Buhay C.J."/>
            <person name="Chandrabose M.N."/>
            <person name="Chavez D."/>
            <person name="Clerk-Blankenburg K.P."/>
            <person name="Cree A."/>
            <person name="Dao M."/>
            <person name="Davis C."/>
            <person name="Chacko J."/>
            <person name="Dinh H."/>
            <person name="Dugan-Rocha S."/>
            <person name="Fowler G."/>
            <person name="Garner T.T."/>
            <person name="Garnes J."/>
            <person name="Gnirke A."/>
            <person name="Hawes A."/>
            <person name="Hernandez J."/>
            <person name="Hines S."/>
            <person name="Holder M."/>
            <person name="Hume J."/>
            <person name="Jhangiani S.N."/>
            <person name="Joshi V."/>
            <person name="Khan Z.M."/>
            <person name="Jackson L."/>
            <person name="Kovar C."/>
            <person name="Kowis A."/>
            <person name="Lee S."/>
            <person name="Lewis L.R."/>
            <person name="Margolis J."/>
            <person name="Morgan M."/>
            <person name="Nazareth L.V."/>
            <person name="Nguyen N."/>
            <person name="Okwuonu G."/>
            <person name="Parker D."/>
            <person name="Richards S."/>
            <person name="Ruiz S.J."/>
            <person name="Santibanez J."/>
            <person name="Savard J."/>
            <person name="Scherer S.E."/>
            <person name="Schneider B."/>
            <person name="Sodergren E."/>
            <person name="Tautz D."/>
            <person name="Vattahil S."/>
            <person name="Villasana D."/>
            <person name="White C.S."/>
            <person name="Wright R."/>
            <person name="Park Y."/>
            <person name="Beeman R.W."/>
            <person name="Lord J."/>
            <person name="Oppert B."/>
            <person name="Lorenzen M."/>
            <person name="Brown S."/>
            <person name="Wang L."/>
            <person name="Savard J."/>
            <person name="Tautz D."/>
            <person name="Richards S."/>
            <person name="Weinstock G."/>
            <person name="Gibbs R.A."/>
            <person name="Liu Y."/>
            <person name="Worley K."/>
            <person name="Weinstock G."/>
            <person name="Elsik C.G."/>
            <person name="Reese J.T."/>
            <person name="Elhaik E."/>
            <person name="Landan G."/>
            <person name="Graur D."/>
            <person name="Arensburger P."/>
            <person name="Atkinson P."/>
            <person name="Beeman R.W."/>
            <person name="Beidler J."/>
            <person name="Brown S.J."/>
            <person name="Demuth J.P."/>
            <person name="Drury D.W."/>
            <person name="Du Y.Z."/>
            <person name="Fujiwara H."/>
            <person name="Lorenzen M."/>
            <person name="Maselli V."/>
            <person name="Osanai M."/>
            <person name="Park Y."/>
            <person name="Robertson H.M."/>
            <person name="Tu Z."/>
            <person name="Wang J.J."/>
            <person name="Wang S."/>
            <person name="Richards S."/>
            <person name="Song H."/>
            <person name="Zhang L."/>
            <person name="Sodergren E."/>
            <person name="Werner D."/>
            <person name="Stanke M."/>
            <person name="Morgenstern B."/>
            <person name="Solovyev V."/>
            <person name="Kosarev P."/>
            <person name="Brown G."/>
            <person name="Chen H.C."/>
            <person name="Ermolaeva O."/>
            <person name="Hlavina W."/>
            <person name="Kapustin Y."/>
            <person name="Kiryutin B."/>
            <person name="Kitts P."/>
            <person name="Maglott D."/>
            <person name="Pruitt K."/>
            <person name="Sapojnikov V."/>
            <person name="Souvorov A."/>
            <person name="Mackey A.J."/>
            <person name="Waterhouse R.M."/>
            <person name="Wyder S."/>
            <person name="Zdobnov E.M."/>
            <person name="Zdobnov E.M."/>
            <person name="Wyder S."/>
            <person name="Kriventseva E.V."/>
            <person name="Kadowaki T."/>
            <person name="Bork P."/>
            <person name="Aranda M."/>
            <person name="Bao R."/>
            <person name="Beermann A."/>
            <person name="Berns N."/>
            <person name="Bolognesi R."/>
            <person name="Bonneton F."/>
            <person name="Bopp D."/>
            <person name="Brown S.J."/>
            <person name="Bucher G."/>
            <person name="Butts T."/>
            <person name="Chaumot A."/>
            <person name="Denell R.E."/>
            <person name="Ferrier D.E."/>
            <person name="Friedrich M."/>
            <person name="Gordon C.M."/>
            <person name="Jindra M."/>
            <person name="Klingler M."/>
            <person name="Lan Q."/>
            <person name="Lattorff H.M."/>
            <person name="Laudet V."/>
            <person name="von Levetsow C."/>
            <person name="Liu Z."/>
            <person name="Lutz R."/>
            <person name="Lynch J.A."/>
            <person name="da Fonseca R.N."/>
            <person name="Posnien N."/>
            <person name="Reuter R."/>
            <person name="Roth S."/>
            <person name="Savard J."/>
            <person name="Schinko J.B."/>
            <person name="Schmitt C."/>
            <person name="Schoppmeier M."/>
            <person name="Schroder R."/>
            <person name="Shippy T.D."/>
            <person name="Simonnet F."/>
            <person name="Marques-Souza H."/>
            <person name="Tautz D."/>
            <person name="Tomoyasu Y."/>
            <person name="Trauner J."/>
            <person name="Van der Zee M."/>
            <person name="Vervoort M."/>
            <person name="Wittkopp N."/>
            <person name="Wimmer E.A."/>
            <person name="Yang X."/>
            <person name="Jones A.K."/>
            <person name="Sattelle D.B."/>
            <person name="Ebert P.R."/>
            <person name="Nelson D."/>
            <person name="Scott J.G."/>
            <person name="Beeman R.W."/>
            <person name="Muthukrishnan S."/>
            <person name="Kramer K.J."/>
            <person name="Arakane Y."/>
            <person name="Beeman R.W."/>
            <person name="Zhu Q."/>
            <person name="Hogenkamp D."/>
            <person name="Dixit R."/>
            <person name="Oppert B."/>
            <person name="Jiang H."/>
            <person name="Zou Z."/>
            <person name="Marshall J."/>
            <person name="Elpidina E."/>
            <person name="Vinokurov K."/>
            <person name="Oppert C."/>
            <person name="Zou Z."/>
            <person name="Evans J."/>
            <person name="Lu Z."/>
            <person name="Zhao P."/>
            <person name="Sumathipala N."/>
            <person name="Altincicek B."/>
            <person name="Vilcinskas A."/>
            <person name="Williams M."/>
            <person name="Hultmark D."/>
            <person name="Hetru C."/>
            <person name="Jiang H."/>
            <person name="Grimmelikhuijzen C.J."/>
            <person name="Hauser F."/>
            <person name="Cazzamali G."/>
            <person name="Williamson M."/>
            <person name="Park Y."/>
            <person name="Li B."/>
            <person name="Tanaka Y."/>
            <person name="Predel R."/>
            <person name="Neupert S."/>
            <person name="Schachtner J."/>
            <person name="Verleyen P."/>
            <person name="Raible F."/>
            <person name="Bork P."/>
            <person name="Friedrich M."/>
            <person name="Walden K.K."/>
            <person name="Robertson H.M."/>
            <person name="Angeli S."/>
            <person name="Foret S."/>
            <person name="Bucher G."/>
            <person name="Schuetz S."/>
            <person name="Maleszka R."/>
            <person name="Wimmer E.A."/>
            <person name="Beeman R.W."/>
            <person name="Lorenzen M."/>
            <person name="Tomoyasu Y."/>
            <person name="Miller S.C."/>
            <person name="Grossmann D."/>
            <person name="Bucher G."/>
        </authorList>
    </citation>
    <scope>NUCLEOTIDE SEQUENCE [LARGE SCALE GENOMIC DNA]</scope>
    <source>
        <strain evidence="20 21">Georgia GA2</strain>
    </source>
</reference>
<evidence type="ECO:0000256" key="17">
    <source>
        <dbReference type="RuleBase" id="RU363037"/>
    </source>
</evidence>
<dbReference type="CDD" id="cd00808">
    <property type="entry name" value="GluRS_core"/>
    <property type="match status" value="1"/>
</dbReference>
<dbReference type="STRING" id="7070.A0A139WI37"/>
<keyword evidence="5 17" id="KW-0547">Nucleotide-binding</keyword>
<dbReference type="InterPro" id="IPR020751">
    <property type="entry name" value="aa-tRNA-synth_I_codon-bd_sub2"/>
</dbReference>
<dbReference type="eggNOG" id="KOG1149">
    <property type="taxonomic scope" value="Eukaryota"/>
</dbReference>
<evidence type="ECO:0000313" key="21">
    <source>
        <dbReference type="Proteomes" id="UP000007266"/>
    </source>
</evidence>
<dbReference type="InterPro" id="IPR001412">
    <property type="entry name" value="aa-tRNA-synth_I_CS"/>
</dbReference>
<reference evidence="20 21" key="2">
    <citation type="journal article" date="2010" name="Nucleic Acids Res.">
        <title>BeetleBase in 2010: revisions to provide comprehensive genomic information for Tribolium castaneum.</title>
        <authorList>
            <person name="Kim H.S."/>
            <person name="Murphy T."/>
            <person name="Xia J."/>
            <person name="Caragea D."/>
            <person name="Park Y."/>
            <person name="Beeman R.W."/>
            <person name="Lorenzen M.D."/>
            <person name="Butcher S."/>
            <person name="Manak J.R."/>
            <person name="Brown S.J."/>
        </authorList>
    </citation>
    <scope>GENOME REANNOTATION</scope>
    <source>
        <strain evidence="20 21">Georgia GA2</strain>
    </source>
</reference>
<organism evidence="20 21">
    <name type="scientific">Tribolium castaneum</name>
    <name type="common">Red flour beetle</name>
    <dbReference type="NCBI Taxonomy" id="7070"/>
    <lineage>
        <taxon>Eukaryota</taxon>
        <taxon>Metazoa</taxon>
        <taxon>Ecdysozoa</taxon>
        <taxon>Arthropoda</taxon>
        <taxon>Hexapoda</taxon>
        <taxon>Insecta</taxon>
        <taxon>Pterygota</taxon>
        <taxon>Neoptera</taxon>
        <taxon>Endopterygota</taxon>
        <taxon>Coleoptera</taxon>
        <taxon>Polyphaga</taxon>
        <taxon>Cucujiformia</taxon>
        <taxon>Tenebrionidae</taxon>
        <taxon>Tenebrionidae incertae sedis</taxon>
        <taxon>Tribolium</taxon>
    </lineage>
</organism>
<dbReference type="GO" id="GO:0008270">
    <property type="term" value="F:zinc ion binding"/>
    <property type="evidence" value="ECO:0007669"/>
    <property type="project" value="InterPro"/>
</dbReference>
<dbReference type="PANTHER" id="PTHR43311">
    <property type="entry name" value="GLUTAMATE--TRNA LIGASE"/>
    <property type="match status" value="1"/>
</dbReference>
<comment type="catalytic activity">
    <reaction evidence="16">
        <text>tRNA(Gln) + L-glutamate + ATP = L-glutamyl-tRNA(Gln) + AMP + diphosphate</text>
        <dbReference type="Rhea" id="RHEA:64612"/>
        <dbReference type="Rhea" id="RHEA-COMP:9662"/>
        <dbReference type="Rhea" id="RHEA-COMP:9684"/>
        <dbReference type="ChEBI" id="CHEBI:29985"/>
        <dbReference type="ChEBI" id="CHEBI:30616"/>
        <dbReference type="ChEBI" id="CHEBI:33019"/>
        <dbReference type="ChEBI" id="CHEBI:78442"/>
        <dbReference type="ChEBI" id="CHEBI:78520"/>
        <dbReference type="ChEBI" id="CHEBI:456215"/>
    </reaction>
    <physiologicalReaction direction="left-to-right" evidence="16">
        <dbReference type="Rhea" id="RHEA:64613"/>
    </physiologicalReaction>
</comment>
<evidence type="ECO:0000256" key="14">
    <source>
        <dbReference type="ARBA" id="ARBA00047366"/>
    </source>
</evidence>
<dbReference type="Gene3D" id="3.40.50.620">
    <property type="entry name" value="HUPs"/>
    <property type="match status" value="1"/>
</dbReference>
<dbReference type="InterPro" id="IPR045462">
    <property type="entry name" value="aa-tRNA-synth_I_cd-bd"/>
</dbReference>
<protein>
    <recommendedName>
        <fullName evidence="11">Nondiscriminating glutamyl-tRNA synthetase EARS2, mitochondrial</fullName>
        <ecNumber evidence="3">6.1.1.17</ecNumber>
        <ecNumber evidence="10">6.1.1.24</ecNumber>
    </recommendedName>
    <alternativeName>
        <fullName evidence="13">Glutamate--tRNA(Gln) ligase EARS2, mitochondrial</fullName>
    </alternativeName>
    <alternativeName>
        <fullName evidence="9">Glutamyl-tRNA synthetase</fullName>
    </alternativeName>
    <alternativeName>
        <fullName evidence="12">Mitochondrial glutamyl-tRNA synthetase</fullName>
    </alternativeName>
</protein>
<dbReference type="GO" id="GO:0050561">
    <property type="term" value="F:glutamate-tRNA(Gln) ligase activity"/>
    <property type="evidence" value="ECO:0007669"/>
    <property type="project" value="UniProtKB-EC"/>
</dbReference>
<dbReference type="InParanoid" id="A0A139WI37"/>
<feature type="domain" description="Glutamyl/glutaminyl-tRNA synthetase class Ib catalytic" evidence="18">
    <location>
        <begin position="30"/>
        <end position="336"/>
    </location>
</feature>
<dbReference type="GO" id="GO:0006424">
    <property type="term" value="P:glutamyl-tRNA aminoacylation"/>
    <property type="evidence" value="ECO:0000318"/>
    <property type="project" value="GO_Central"/>
</dbReference>
<dbReference type="SUPFAM" id="SSF48163">
    <property type="entry name" value="An anticodon-binding domain of class I aminoacyl-tRNA synthetases"/>
    <property type="match status" value="1"/>
</dbReference>
<evidence type="ECO:0000256" key="7">
    <source>
        <dbReference type="ARBA" id="ARBA00022917"/>
    </source>
</evidence>
<comment type="subcellular location">
    <subcellularLocation>
        <location evidence="1">Mitochondrion</location>
    </subcellularLocation>
</comment>
<dbReference type="GO" id="GO:0004818">
    <property type="term" value="F:glutamate-tRNA ligase activity"/>
    <property type="evidence" value="ECO:0000318"/>
    <property type="project" value="GO_Central"/>
</dbReference>
<feature type="domain" description="Aminoacyl-tRNA synthetase class I anticodon-binding" evidence="19">
    <location>
        <begin position="391"/>
        <end position="511"/>
    </location>
</feature>
<dbReference type="FunFam" id="3.40.50.620:FF:000045">
    <property type="entry name" value="Glutamate--tRNA ligase, mitochondrial"/>
    <property type="match status" value="1"/>
</dbReference>
<evidence type="ECO:0000256" key="6">
    <source>
        <dbReference type="ARBA" id="ARBA00022840"/>
    </source>
</evidence>